<dbReference type="EMBL" id="CAUYUJ010000576">
    <property type="protein sequence ID" value="CAK0791419.1"/>
    <property type="molecule type" value="Genomic_DNA"/>
</dbReference>
<organism evidence="2 3">
    <name type="scientific">Prorocentrum cordatum</name>
    <dbReference type="NCBI Taxonomy" id="2364126"/>
    <lineage>
        <taxon>Eukaryota</taxon>
        <taxon>Sar</taxon>
        <taxon>Alveolata</taxon>
        <taxon>Dinophyceae</taxon>
        <taxon>Prorocentrales</taxon>
        <taxon>Prorocentraceae</taxon>
        <taxon>Prorocentrum</taxon>
    </lineage>
</organism>
<dbReference type="Proteomes" id="UP001189429">
    <property type="component" value="Unassembled WGS sequence"/>
</dbReference>
<evidence type="ECO:0000313" key="3">
    <source>
        <dbReference type="Proteomes" id="UP001189429"/>
    </source>
</evidence>
<comment type="caution">
    <text evidence="2">The sequence shown here is derived from an EMBL/GenBank/DDBJ whole genome shotgun (WGS) entry which is preliminary data.</text>
</comment>
<evidence type="ECO:0008006" key="4">
    <source>
        <dbReference type="Google" id="ProtNLM"/>
    </source>
</evidence>
<reference evidence="2" key="1">
    <citation type="submission" date="2023-10" db="EMBL/GenBank/DDBJ databases">
        <authorList>
            <person name="Chen Y."/>
            <person name="Shah S."/>
            <person name="Dougan E. K."/>
            <person name="Thang M."/>
            <person name="Chan C."/>
        </authorList>
    </citation>
    <scope>NUCLEOTIDE SEQUENCE [LARGE SCALE GENOMIC DNA]</scope>
</reference>
<evidence type="ECO:0000313" key="2">
    <source>
        <dbReference type="EMBL" id="CAK0791419.1"/>
    </source>
</evidence>
<keyword evidence="3" id="KW-1185">Reference proteome</keyword>
<keyword evidence="1" id="KW-0732">Signal</keyword>
<gene>
    <name evidence="2" type="ORF">PCOR1329_LOCUS2313</name>
</gene>
<protein>
    <recommendedName>
        <fullName evidence="4">WAP domain-containing protein</fullName>
    </recommendedName>
</protein>
<feature type="signal peptide" evidence="1">
    <location>
        <begin position="1"/>
        <end position="18"/>
    </location>
</feature>
<evidence type="ECO:0000256" key="1">
    <source>
        <dbReference type="SAM" id="SignalP"/>
    </source>
</evidence>
<sequence length="221" mass="22151">MALAGLVGLALLVRGVPAAQEAESCEAAGGCEEAGLAQLRTFFATKGGDSVQEEGGCKSNGDMCMSDDKCCSGSCVGGGSMIPGQVLGRCADGASLAQTDQSQGFTTQGGDSDQEEGGCKSNGDMCMSDDKCCSGSCVGGGSMIPGQVLGRCADGASLAQTDQSFWVAAPMGPASRRRISRRVTRRRAATLTRRRAAASPTAICACRTTSAARGVASAAAP</sequence>
<accession>A0ABN9PEV5</accession>
<proteinExistence type="predicted"/>
<name>A0ABN9PEV5_9DINO</name>
<feature type="chain" id="PRO_5046145556" description="WAP domain-containing protein" evidence="1">
    <location>
        <begin position="19"/>
        <end position="221"/>
    </location>
</feature>